<dbReference type="PANTHER" id="PTHR11051:SF13">
    <property type="entry name" value="GLYCOSYL TRANSFERASE"/>
    <property type="match status" value="1"/>
</dbReference>
<dbReference type="PANTHER" id="PTHR11051">
    <property type="entry name" value="GLYCOSYL HYDROLASE-RELATED"/>
    <property type="match status" value="1"/>
</dbReference>
<dbReference type="InterPro" id="IPR017045">
    <property type="entry name" value="Malt_Pase/Glycosyl_Hdrlase"/>
</dbReference>
<feature type="binding site" evidence="4">
    <location>
        <begin position="367"/>
        <end position="368"/>
    </location>
    <ligand>
        <name>substrate</name>
    </ligand>
</feature>
<evidence type="ECO:0000259" key="7">
    <source>
        <dbReference type="Pfam" id="PF03633"/>
    </source>
</evidence>
<keyword evidence="9" id="KW-0378">Hydrolase</keyword>
<dbReference type="InterPro" id="IPR005195">
    <property type="entry name" value="Glyco_hydro_65_M"/>
</dbReference>
<evidence type="ECO:0000256" key="2">
    <source>
        <dbReference type="ARBA" id="ARBA00023295"/>
    </source>
</evidence>
<accession>A0A2T0SEZ1</accession>
<comment type="caution">
    <text evidence="9">The sequence shown here is derived from an EMBL/GenBank/DDBJ whole genome shotgun (WGS) entry which is preliminary data.</text>
</comment>
<protein>
    <submittedName>
        <fullName evidence="9">Trehalose/maltose hydrolase-like predicted phosphorylase</fullName>
    </submittedName>
</protein>
<keyword evidence="2" id="KW-0326">Glycosidase</keyword>
<evidence type="ECO:0000259" key="8">
    <source>
        <dbReference type="Pfam" id="PF03636"/>
    </source>
</evidence>
<evidence type="ECO:0000259" key="6">
    <source>
        <dbReference type="Pfam" id="PF03632"/>
    </source>
</evidence>
<proteinExistence type="inferred from homology"/>
<dbReference type="Gene3D" id="1.50.10.10">
    <property type="match status" value="1"/>
</dbReference>
<comment type="similarity">
    <text evidence="1">Belongs to the glycosyl hydrolase 65 family.</text>
</comment>
<reference evidence="9 10" key="1">
    <citation type="submission" date="2018-03" db="EMBL/GenBank/DDBJ databases">
        <title>Genomic Encyclopedia of Archaeal and Bacterial Type Strains, Phase II (KMG-II): from individual species to whole genera.</title>
        <authorList>
            <person name="Goeker M."/>
        </authorList>
    </citation>
    <scope>NUCLEOTIDE SEQUENCE [LARGE SCALE GENOMIC DNA]</scope>
    <source>
        <strain evidence="9 10">DSM 45348</strain>
    </source>
</reference>
<dbReference type="OrthoDB" id="9816160at2"/>
<dbReference type="GO" id="GO:0005975">
    <property type="term" value="P:carbohydrate metabolic process"/>
    <property type="evidence" value="ECO:0007669"/>
    <property type="project" value="InterPro"/>
</dbReference>
<dbReference type="Pfam" id="PF03633">
    <property type="entry name" value="Glyco_hydro_65C"/>
    <property type="match status" value="1"/>
</dbReference>
<dbReference type="GO" id="GO:0004553">
    <property type="term" value="F:hydrolase activity, hydrolyzing O-glycosyl compounds"/>
    <property type="evidence" value="ECO:0007669"/>
    <property type="project" value="TreeGrafter"/>
</dbReference>
<feature type="domain" description="Glycoside hydrolase family 65 C-terminal" evidence="7">
    <location>
        <begin position="694"/>
        <end position="757"/>
    </location>
</feature>
<dbReference type="SUPFAM" id="SSF48208">
    <property type="entry name" value="Six-hairpin glycosidases"/>
    <property type="match status" value="1"/>
</dbReference>
<sequence length="794" mass="86825">MRTEGIGIGDAVFPVEPWQIREPALDPDRLGQSESVLALANGHIGLRGNLDEGEPHVIPGTYLNSYYEQRPLPYPEGGYGYPEQGQTVVNVTDGKLIRLMVDDEPFHVAHGTLRAHERVLDLRAGVLRRSVDWESPAGRRVRIRSSRLVSFTHRTVAAVDYEVEAVGHEVRITVQSGLVANEKQPQASSDPRVAAALDRPLVAVSRDTEQHGAVLLHRTRASGLLMAAGMDHAIEAPGDYDEETDVRGDWARTTVVTVLRPGERLRVTKFLGYAWSSSRSPQALRDQAAGALTGARYAGWDGLAAAQREYLDDFWDAADVEIDGDPVLQQSVRFGLFHVLQAGARAERRAIGAKGLTGPGYDGHAFWDTEGFVLPLLTYVAPHAAADVLRWRHSILDQARQRARTLGLEGAAFPWRTIHGEECSAYWPAGTAALHLNAVIARAVERYREVTGDDALEGDCGLEILVETARLWVSHGHHDATGVWHVDGVTGPDEYSAVADDNVFTNLMAARNLRAAADACTRRPEAAARLGVRPDEPRAWRAAAGAVHVPYDERLGVHEQSAGFTRYAPWDFAGEHPGEPLMLHAPYFQLYRRQVIKQADLVLAMHWCPEEFTPEQAARNVDYYERITVRDSSLSACTQSVLCAEVGHLELAHDYASEAALVDLRDLHANTRDGLHLASLAGAWSAVVEGFGGLRERGSVLTLAPRLPGGITGLRFRLRHSGVRLLVEADHETVRVTLRDGTDARLPVVLYGEEAEVTADAPVERPVVPLEPLLPPPVQPPGYAPQRAAPPAAS</sequence>
<organism evidence="9 10">
    <name type="scientific">Pseudosporangium ferrugineum</name>
    <dbReference type="NCBI Taxonomy" id="439699"/>
    <lineage>
        <taxon>Bacteria</taxon>
        <taxon>Bacillati</taxon>
        <taxon>Actinomycetota</taxon>
        <taxon>Actinomycetes</taxon>
        <taxon>Micromonosporales</taxon>
        <taxon>Micromonosporaceae</taxon>
        <taxon>Pseudosporangium</taxon>
    </lineage>
</organism>
<evidence type="ECO:0000256" key="4">
    <source>
        <dbReference type="PIRSR" id="PIRSR036289-51"/>
    </source>
</evidence>
<feature type="active site" description="Proton donor" evidence="3">
    <location>
        <position position="494"/>
    </location>
</feature>
<dbReference type="InterPro" id="IPR005196">
    <property type="entry name" value="Glyco_hydro_65_N"/>
</dbReference>
<dbReference type="Pfam" id="PF03636">
    <property type="entry name" value="Glyco_hydro_65N"/>
    <property type="match status" value="1"/>
</dbReference>
<dbReference type="InterPro" id="IPR011013">
    <property type="entry name" value="Gal_mutarotase_sf_dom"/>
</dbReference>
<feature type="compositionally biased region" description="Pro residues" evidence="5">
    <location>
        <begin position="772"/>
        <end position="783"/>
    </location>
</feature>
<dbReference type="FunFam" id="1.50.10.10:FF:000029">
    <property type="entry name" value="Family 65 glycosyl hydrolase"/>
    <property type="match status" value="1"/>
</dbReference>
<feature type="domain" description="Glycoside hydrolase family 65 central catalytic" evidence="6">
    <location>
        <begin position="333"/>
        <end position="684"/>
    </location>
</feature>
<dbReference type="GO" id="GO:0030246">
    <property type="term" value="F:carbohydrate binding"/>
    <property type="evidence" value="ECO:0007669"/>
    <property type="project" value="InterPro"/>
</dbReference>
<feature type="domain" description="Glycoside hydrolase family 65 N-terminal" evidence="8">
    <location>
        <begin position="22"/>
        <end position="276"/>
    </location>
</feature>
<feature type="region of interest" description="Disordered" evidence="5">
    <location>
        <begin position="768"/>
        <end position="794"/>
    </location>
</feature>
<dbReference type="GO" id="GO:0016757">
    <property type="term" value="F:glycosyltransferase activity"/>
    <property type="evidence" value="ECO:0007669"/>
    <property type="project" value="UniProtKB-ARBA"/>
</dbReference>
<feature type="binding site" evidence="4">
    <location>
        <begin position="597"/>
        <end position="598"/>
    </location>
    <ligand>
        <name>substrate</name>
    </ligand>
</feature>
<evidence type="ECO:0000313" key="10">
    <source>
        <dbReference type="Proteomes" id="UP000239209"/>
    </source>
</evidence>
<dbReference type="InterPro" id="IPR012341">
    <property type="entry name" value="6hp_glycosidase-like_sf"/>
</dbReference>
<dbReference type="InterPro" id="IPR005194">
    <property type="entry name" value="Glyco_hydro_65_C"/>
</dbReference>
<evidence type="ECO:0000256" key="5">
    <source>
        <dbReference type="SAM" id="MobiDB-lite"/>
    </source>
</evidence>
<evidence type="ECO:0000256" key="1">
    <source>
        <dbReference type="ARBA" id="ARBA00006768"/>
    </source>
</evidence>
<dbReference type="Proteomes" id="UP000239209">
    <property type="component" value="Unassembled WGS sequence"/>
</dbReference>
<dbReference type="InterPro" id="IPR037018">
    <property type="entry name" value="GH65_N"/>
</dbReference>
<dbReference type="RefSeq" id="WP_106125206.1">
    <property type="nucleotide sequence ID" value="NZ_PVZG01000002.1"/>
</dbReference>
<dbReference type="AlphaFoldDB" id="A0A2T0SEZ1"/>
<dbReference type="Gene3D" id="2.70.98.40">
    <property type="entry name" value="Glycoside hydrolase, family 65, N-terminal domain"/>
    <property type="match status" value="1"/>
</dbReference>
<name>A0A2T0SEZ1_9ACTN</name>
<gene>
    <name evidence="9" type="ORF">CLV70_102190</name>
</gene>
<dbReference type="Pfam" id="PF03632">
    <property type="entry name" value="Glyco_hydro_65m"/>
    <property type="match status" value="1"/>
</dbReference>
<evidence type="ECO:0000256" key="3">
    <source>
        <dbReference type="PIRSR" id="PIRSR036289-50"/>
    </source>
</evidence>
<evidence type="ECO:0000313" key="9">
    <source>
        <dbReference type="EMBL" id="PRY31979.1"/>
    </source>
</evidence>
<keyword evidence="10" id="KW-1185">Reference proteome</keyword>
<dbReference type="Gene3D" id="2.60.420.10">
    <property type="entry name" value="Maltose phosphorylase, domain 3"/>
    <property type="match status" value="1"/>
</dbReference>
<dbReference type="EMBL" id="PVZG01000002">
    <property type="protein sequence ID" value="PRY31979.1"/>
    <property type="molecule type" value="Genomic_DNA"/>
</dbReference>
<dbReference type="InterPro" id="IPR008928">
    <property type="entry name" value="6-hairpin_glycosidase_sf"/>
</dbReference>
<dbReference type="PIRSF" id="PIRSF036289">
    <property type="entry name" value="Glycosyl_hydrolase_malt_phosph"/>
    <property type="match status" value="1"/>
</dbReference>
<dbReference type="SUPFAM" id="SSF74650">
    <property type="entry name" value="Galactose mutarotase-like"/>
    <property type="match status" value="1"/>
</dbReference>